<name>A0A9W6ZSJ7_9STRA</name>
<keyword evidence="1" id="KW-0479">Metal-binding</keyword>
<dbReference type="EMBL" id="BLQM01000052">
    <property type="protein sequence ID" value="GMH56602.1"/>
    <property type="molecule type" value="Genomic_DNA"/>
</dbReference>
<dbReference type="PROSITE" id="PS01360">
    <property type="entry name" value="ZF_MYND_1"/>
    <property type="match status" value="1"/>
</dbReference>
<evidence type="ECO:0000259" key="5">
    <source>
        <dbReference type="PROSITE" id="PS50865"/>
    </source>
</evidence>
<gene>
    <name evidence="6" type="ORF">TL16_g02172</name>
</gene>
<keyword evidence="2 4" id="KW-0863">Zinc-finger</keyword>
<comment type="caution">
    <text evidence="6">The sequence shown here is derived from an EMBL/GenBank/DDBJ whole genome shotgun (WGS) entry which is preliminary data.</text>
</comment>
<dbReference type="InterPro" id="IPR002110">
    <property type="entry name" value="Ankyrin_rpt"/>
</dbReference>
<dbReference type="Proteomes" id="UP001162640">
    <property type="component" value="Unassembled WGS sequence"/>
</dbReference>
<feature type="domain" description="MYND-type" evidence="5">
    <location>
        <begin position="182"/>
        <end position="225"/>
    </location>
</feature>
<reference evidence="7" key="1">
    <citation type="journal article" date="2023" name="Commun. Biol.">
        <title>Genome analysis of Parmales, the sister group of diatoms, reveals the evolutionary specialization of diatoms from phago-mixotrophs to photoautotrophs.</title>
        <authorList>
            <person name="Ban H."/>
            <person name="Sato S."/>
            <person name="Yoshikawa S."/>
            <person name="Yamada K."/>
            <person name="Nakamura Y."/>
            <person name="Ichinomiya M."/>
            <person name="Sato N."/>
            <person name="Blanc-Mathieu R."/>
            <person name="Endo H."/>
            <person name="Kuwata A."/>
            <person name="Ogata H."/>
        </authorList>
    </citation>
    <scope>NUCLEOTIDE SEQUENCE [LARGE SCALE GENOMIC DNA]</scope>
</reference>
<evidence type="ECO:0000256" key="4">
    <source>
        <dbReference type="PROSITE-ProRule" id="PRU00134"/>
    </source>
</evidence>
<evidence type="ECO:0000256" key="1">
    <source>
        <dbReference type="ARBA" id="ARBA00022723"/>
    </source>
</evidence>
<accession>A0A9W6ZSJ7</accession>
<dbReference type="GO" id="GO:0008270">
    <property type="term" value="F:zinc ion binding"/>
    <property type="evidence" value="ECO:0007669"/>
    <property type="project" value="UniProtKB-KW"/>
</dbReference>
<evidence type="ECO:0000256" key="2">
    <source>
        <dbReference type="ARBA" id="ARBA00022771"/>
    </source>
</evidence>
<dbReference type="Gene3D" id="1.25.40.20">
    <property type="entry name" value="Ankyrin repeat-containing domain"/>
    <property type="match status" value="1"/>
</dbReference>
<dbReference type="Pfam" id="PF00023">
    <property type="entry name" value="Ank"/>
    <property type="match status" value="1"/>
</dbReference>
<evidence type="ECO:0000256" key="3">
    <source>
        <dbReference type="ARBA" id="ARBA00022833"/>
    </source>
</evidence>
<protein>
    <recommendedName>
        <fullName evidence="5">MYND-type domain-containing protein</fullName>
    </recommendedName>
</protein>
<keyword evidence="3" id="KW-0862">Zinc</keyword>
<dbReference type="PROSITE" id="PS50865">
    <property type="entry name" value="ZF_MYND_2"/>
    <property type="match status" value="1"/>
</dbReference>
<organism evidence="6 7">
    <name type="scientific">Triparma laevis f. inornata</name>
    <dbReference type="NCBI Taxonomy" id="1714386"/>
    <lineage>
        <taxon>Eukaryota</taxon>
        <taxon>Sar</taxon>
        <taxon>Stramenopiles</taxon>
        <taxon>Ochrophyta</taxon>
        <taxon>Bolidophyceae</taxon>
        <taxon>Parmales</taxon>
        <taxon>Triparmaceae</taxon>
        <taxon>Triparma</taxon>
    </lineage>
</organism>
<dbReference type="SUPFAM" id="SSF48403">
    <property type="entry name" value="Ankyrin repeat"/>
    <property type="match status" value="1"/>
</dbReference>
<dbReference type="AlphaFoldDB" id="A0A9W6ZSJ7"/>
<dbReference type="SUPFAM" id="SSF144232">
    <property type="entry name" value="HIT/MYND zinc finger-like"/>
    <property type="match status" value="1"/>
</dbReference>
<dbReference type="Gene3D" id="6.10.140.2220">
    <property type="match status" value="1"/>
</dbReference>
<dbReference type="Pfam" id="PF01753">
    <property type="entry name" value="zf-MYND"/>
    <property type="match status" value="1"/>
</dbReference>
<dbReference type="InterPro" id="IPR002893">
    <property type="entry name" value="Znf_MYND"/>
</dbReference>
<dbReference type="InterPro" id="IPR036770">
    <property type="entry name" value="Ankyrin_rpt-contain_sf"/>
</dbReference>
<proteinExistence type="predicted"/>
<evidence type="ECO:0000313" key="7">
    <source>
        <dbReference type="Proteomes" id="UP001162640"/>
    </source>
</evidence>
<evidence type="ECO:0000313" key="6">
    <source>
        <dbReference type="EMBL" id="GMH56602.1"/>
    </source>
</evidence>
<sequence>MSDLSENARALLLAVDVFSSSSWPDFVALLPDLEDCPAFGVGDSGEDTISPDHCLFYPGSSEGSILHKALWQQAPLNVIEALLEKSSEDPQKRDLCSIKDSDGYTPLHVAAGVSTGIEIIKYLVGKRPESMVVSDGNEMTPYEIVNAGGEIEGQPKRHPGMIKEVERFLREEWNAFTKRTSCNNCCKSGIGENGVKLKACSACKMVSYCSVDCQKVDWKVHKKVCKTAK</sequence>